<gene>
    <name evidence="4" type="ORF">IL334_006782</name>
</gene>
<dbReference type="InterPro" id="IPR036322">
    <property type="entry name" value="WD40_repeat_dom_sf"/>
</dbReference>
<dbReference type="SMART" id="SM00320">
    <property type="entry name" value="WD40"/>
    <property type="match status" value="5"/>
</dbReference>
<keyword evidence="5" id="KW-1185">Reference proteome</keyword>
<dbReference type="GeneID" id="87958912"/>
<reference evidence="4 5" key="1">
    <citation type="submission" date="2024-01" db="EMBL/GenBank/DDBJ databases">
        <title>Comparative genomics of Cryptococcus and Kwoniella reveals pathogenesis evolution and contrasting modes of karyotype evolution via chromosome fusion or intercentromeric recombination.</title>
        <authorList>
            <person name="Coelho M.A."/>
            <person name="David-Palma M."/>
            <person name="Shea T."/>
            <person name="Bowers K."/>
            <person name="McGinley-Smith S."/>
            <person name="Mohammad A.W."/>
            <person name="Gnirke A."/>
            <person name="Yurkov A.M."/>
            <person name="Nowrousian M."/>
            <person name="Sun S."/>
            <person name="Cuomo C.A."/>
            <person name="Heitman J."/>
        </authorList>
    </citation>
    <scope>NUCLEOTIDE SEQUENCE [LARGE SCALE GENOMIC DNA]</scope>
    <source>
        <strain evidence="4">CBS 11374</strain>
    </source>
</reference>
<dbReference type="InterPro" id="IPR001680">
    <property type="entry name" value="WD40_rpt"/>
</dbReference>
<feature type="compositionally biased region" description="Low complexity" evidence="3">
    <location>
        <begin position="872"/>
        <end position="891"/>
    </location>
</feature>
<dbReference type="Gene3D" id="2.130.10.10">
    <property type="entry name" value="YVTN repeat-like/Quinoprotein amine dehydrogenase"/>
    <property type="match status" value="1"/>
</dbReference>
<feature type="region of interest" description="Disordered" evidence="3">
    <location>
        <begin position="105"/>
        <end position="140"/>
    </location>
</feature>
<feature type="compositionally biased region" description="Low complexity" evidence="3">
    <location>
        <begin position="748"/>
        <end position="759"/>
    </location>
</feature>
<evidence type="ECO:0000256" key="2">
    <source>
        <dbReference type="ARBA" id="ARBA00022737"/>
    </source>
</evidence>
<sequence>MNRLTNAFSSAIPSSGSDASSINLRERDKESPRVSSPLDPSFSLTSNPHRSSHSERDRRHIVQNLIYDDPRSIYHLSSSFSNPSSSGFASNLGLLSAGISRPGRPGLLRHMTDDGSGRYGSQVSTPRVRSDSRSRERDRGVRVNLMSTGALGGKRGWGMNSATGNTRLNAMAQGIEGKYAIGGGQYLRVMKIQDPSSGSTTPIFASDETKDRHTLAKGNGGVTISEVVNLWKPSWPVGKGVNDIDWGMGAFENRIATATPSGNLMLFDIEKGKLEKDISSGTFRPMNCVRLCPSSSHGHLALTGGTEGGVRFWDLRERDPSNRKALKHSSPVTAITFCPTDAYQFVTGLEDGSIRRYDFRSPSRSIGKAFGAHGSKSVLDLKWKEGDEENGDGVRGGGWLASAGADKMVQIWDMGQQWDKPPVPVHSLHTSYPVRRVAWRPDHPTELVVVPLIQPLTSSDPTLTPNHSSVTLSSDSDSSHLAADENAHLEIWHVRRHYVAKYSIPTQDGAAVDVAWANGDGNLVACFQNGGFAQMEVKGKLGVGSLPLPLDQVPRQVVGWSPRGEMVYALDRFKLGEIPFDDVKAEYLSHWDKLGRPATSISDPAYEPLQTLGFLPLPDTDENEFSYLANWYCIEGDTPERLCRWNGDVALSCSRDDDARLWAFLKELIEEFEASPLLEGEPGFKEDIFSGTIDSTARLHTPPKLSPRHGTPDPTPKFNAPYPSPTAIPLMRVGSSYLNADVEVLTESSASSSSGSYSDSESDESSHQPKSRFLAFAPPDTLSRRLSDALARRESTSTVKHQSSPSTTKKDKGRSSGSGSSEEGSPPSQSEDKVTSLSTTTSKKSSLSKMTASRMMAMSDWPDPYGIEAEPTSTGLTSRTSTSTRASPTPAVLEAGGGSKPLRASPLPMTSLRKGSTSESGSRRTSKDQIVKEISVPMAKRPTIIKGEEDIFDQKDWSIYRKRRIDGLLKWWEGCIDDGEMQLATTIAIVGNKLGEFPTRQVERLAHSYIDMLERYRLPNPASYIRLYSGILSLQIVAVNEGITHKLHCQRCGKSTGELDDIGVEGKKFWWCKKCKMGAKLCSVCRKIVQGIWLGCRKCGHGGHSGCMRLYHHQAPLLPFNSHQPTQEISEGTITSLTRTHTTLSATEQGDEYDAVTVPRRGGWSVCPTGCGCRCRRIEH</sequence>
<feature type="compositionally biased region" description="Low complexity" evidence="3">
    <location>
        <begin position="815"/>
        <end position="849"/>
    </location>
</feature>
<name>A0ABZ1D6W6_9TREE</name>
<evidence type="ECO:0008006" key="6">
    <source>
        <dbReference type="Google" id="ProtNLM"/>
    </source>
</evidence>
<feature type="compositionally biased region" description="Basic and acidic residues" evidence="3">
    <location>
        <begin position="782"/>
        <end position="795"/>
    </location>
</feature>
<dbReference type="EMBL" id="CP141889">
    <property type="protein sequence ID" value="WRT69791.1"/>
    <property type="molecule type" value="Genomic_DNA"/>
</dbReference>
<accession>A0ABZ1D6W6</accession>
<dbReference type="PANTHER" id="PTHR46200:SF1">
    <property type="entry name" value="GATOR COMPLEX PROTEIN WDR24"/>
    <property type="match status" value="1"/>
</dbReference>
<dbReference type="InterPro" id="IPR015943">
    <property type="entry name" value="WD40/YVTN_repeat-like_dom_sf"/>
</dbReference>
<dbReference type="Proteomes" id="UP001329825">
    <property type="component" value="Chromosome 9"/>
</dbReference>
<feature type="region of interest" description="Disordered" evidence="3">
    <location>
        <begin position="696"/>
        <end position="723"/>
    </location>
</feature>
<evidence type="ECO:0000256" key="1">
    <source>
        <dbReference type="ARBA" id="ARBA00022574"/>
    </source>
</evidence>
<feature type="compositionally biased region" description="Basic and acidic residues" evidence="3">
    <location>
        <begin position="128"/>
        <end position="140"/>
    </location>
</feature>
<feature type="compositionally biased region" description="Low complexity" evidence="3">
    <location>
        <begin position="7"/>
        <end position="21"/>
    </location>
</feature>
<proteinExistence type="predicted"/>
<evidence type="ECO:0000256" key="3">
    <source>
        <dbReference type="SAM" id="MobiDB-lite"/>
    </source>
</evidence>
<feature type="region of interest" description="Disordered" evidence="3">
    <location>
        <begin position="1"/>
        <end position="59"/>
    </location>
</feature>
<keyword evidence="2" id="KW-0677">Repeat</keyword>
<keyword evidence="1" id="KW-0853">WD repeat</keyword>
<feature type="compositionally biased region" description="Polar residues" evidence="3">
    <location>
        <begin position="796"/>
        <end position="807"/>
    </location>
</feature>
<evidence type="ECO:0000313" key="5">
    <source>
        <dbReference type="Proteomes" id="UP001329825"/>
    </source>
</evidence>
<feature type="compositionally biased region" description="Basic and acidic residues" evidence="3">
    <location>
        <begin position="921"/>
        <end position="930"/>
    </location>
</feature>
<dbReference type="RefSeq" id="XP_062794530.1">
    <property type="nucleotide sequence ID" value="XM_062938479.1"/>
</dbReference>
<dbReference type="InterPro" id="IPR037590">
    <property type="entry name" value="WDR24"/>
</dbReference>
<protein>
    <recommendedName>
        <fullName evidence="6">Vacuolar protein</fullName>
    </recommendedName>
</protein>
<dbReference type="SUPFAM" id="SSF50978">
    <property type="entry name" value="WD40 repeat-like"/>
    <property type="match status" value="1"/>
</dbReference>
<evidence type="ECO:0000313" key="4">
    <source>
        <dbReference type="EMBL" id="WRT69791.1"/>
    </source>
</evidence>
<dbReference type="Pfam" id="PF00400">
    <property type="entry name" value="WD40"/>
    <property type="match status" value="1"/>
</dbReference>
<dbReference type="PANTHER" id="PTHR46200">
    <property type="entry name" value="GATOR COMPLEX PROTEIN WDR24"/>
    <property type="match status" value="1"/>
</dbReference>
<feature type="region of interest" description="Disordered" evidence="3">
    <location>
        <begin position="748"/>
        <end position="930"/>
    </location>
</feature>
<organism evidence="4 5">
    <name type="scientific">Kwoniella shivajii</name>
    <dbReference type="NCBI Taxonomy" id="564305"/>
    <lineage>
        <taxon>Eukaryota</taxon>
        <taxon>Fungi</taxon>
        <taxon>Dikarya</taxon>
        <taxon>Basidiomycota</taxon>
        <taxon>Agaricomycotina</taxon>
        <taxon>Tremellomycetes</taxon>
        <taxon>Tremellales</taxon>
        <taxon>Cryptococcaceae</taxon>
        <taxon>Kwoniella</taxon>
    </lineage>
</organism>